<dbReference type="Gene3D" id="1.25.10.10">
    <property type="entry name" value="Leucine-rich Repeat Variant"/>
    <property type="match status" value="2"/>
</dbReference>
<dbReference type="InterPro" id="IPR001494">
    <property type="entry name" value="Importin-beta_N"/>
</dbReference>
<keyword evidence="5" id="KW-0963">Cytoplasm</keyword>
<keyword evidence="7" id="KW-0539">Nucleus</keyword>
<dbReference type="InterPro" id="IPR057947">
    <property type="entry name" value="TPR_XPO7/RBP17"/>
</dbReference>
<evidence type="ECO:0000259" key="8">
    <source>
        <dbReference type="SMART" id="SM00913"/>
    </source>
</evidence>
<dbReference type="GO" id="GO:0005049">
    <property type="term" value="F:nuclear export signal receptor activity"/>
    <property type="evidence" value="ECO:0007669"/>
    <property type="project" value="InterPro"/>
</dbReference>
<evidence type="ECO:0000256" key="1">
    <source>
        <dbReference type="ARBA" id="ARBA00004123"/>
    </source>
</evidence>
<feature type="domain" description="Importin N-terminal" evidence="8">
    <location>
        <begin position="26"/>
        <end position="90"/>
    </location>
</feature>
<keyword evidence="6" id="KW-0653">Protein transport</keyword>
<proteinExistence type="inferred from homology"/>
<name>A0AA38ZSK9_VITRO</name>
<evidence type="ECO:0000256" key="2">
    <source>
        <dbReference type="ARBA" id="ARBA00004496"/>
    </source>
</evidence>
<dbReference type="InterPro" id="IPR044189">
    <property type="entry name" value="XPO4/7-like"/>
</dbReference>
<protein>
    <recommendedName>
        <fullName evidence="8">Importin N-terminal domain-containing protein</fullName>
    </recommendedName>
</protein>
<dbReference type="Pfam" id="PF03810">
    <property type="entry name" value="IBN_N"/>
    <property type="match status" value="1"/>
</dbReference>
<dbReference type="PANTHER" id="PTHR12596">
    <property type="entry name" value="EXPORTIN 4,7-RELATED"/>
    <property type="match status" value="1"/>
</dbReference>
<dbReference type="PANTHER" id="PTHR12596:SF2">
    <property type="entry name" value="EXPORTIN-7 ISOFORM X1"/>
    <property type="match status" value="1"/>
</dbReference>
<dbReference type="GO" id="GO:0005737">
    <property type="term" value="C:cytoplasm"/>
    <property type="evidence" value="ECO:0007669"/>
    <property type="project" value="UniProtKB-SubCell"/>
</dbReference>
<evidence type="ECO:0000313" key="9">
    <source>
        <dbReference type="EMBL" id="KAJ9694234.1"/>
    </source>
</evidence>
<comment type="subcellular location">
    <subcellularLocation>
        <location evidence="2">Cytoplasm</location>
    </subcellularLocation>
    <subcellularLocation>
        <location evidence="1">Nucleus</location>
    </subcellularLocation>
</comment>
<dbReference type="Pfam" id="PF25795">
    <property type="entry name" value="TPR_XPO7"/>
    <property type="match status" value="2"/>
</dbReference>
<dbReference type="GO" id="GO:0005643">
    <property type="term" value="C:nuclear pore"/>
    <property type="evidence" value="ECO:0007669"/>
    <property type="project" value="TreeGrafter"/>
</dbReference>
<comment type="similarity">
    <text evidence="3">Belongs to the exportin family.</text>
</comment>
<dbReference type="AlphaFoldDB" id="A0AA38ZSK9"/>
<evidence type="ECO:0000256" key="7">
    <source>
        <dbReference type="ARBA" id="ARBA00023242"/>
    </source>
</evidence>
<keyword evidence="10" id="KW-1185">Reference proteome</keyword>
<dbReference type="SMART" id="SM00913">
    <property type="entry name" value="IBN_N"/>
    <property type="match status" value="1"/>
</dbReference>
<organism evidence="9 10">
    <name type="scientific">Vitis rotundifolia</name>
    <name type="common">Muscadine grape</name>
    <dbReference type="NCBI Taxonomy" id="103349"/>
    <lineage>
        <taxon>Eukaryota</taxon>
        <taxon>Viridiplantae</taxon>
        <taxon>Streptophyta</taxon>
        <taxon>Embryophyta</taxon>
        <taxon>Tracheophyta</taxon>
        <taxon>Spermatophyta</taxon>
        <taxon>Magnoliopsida</taxon>
        <taxon>eudicotyledons</taxon>
        <taxon>Gunneridae</taxon>
        <taxon>Pentapetalae</taxon>
        <taxon>rosids</taxon>
        <taxon>Vitales</taxon>
        <taxon>Vitaceae</taxon>
        <taxon>Viteae</taxon>
        <taxon>Vitis</taxon>
    </lineage>
</organism>
<keyword evidence="4" id="KW-0813">Transport</keyword>
<evidence type="ECO:0000313" key="10">
    <source>
        <dbReference type="Proteomes" id="UP001168098"/>
    </source>
</evidence>
<sequence length="1003" mass="114639">MECLAQLEALCERLYNSLDSTERAHAESTLKCFSVNTDYISQCQYILDNASTPYALLLASSSLLKQVTEHKLPLQLRLDIRNYIINYLATRGPDLEPFVVGSLIQLFCRVTKFGWLDDDRFREAVNELINFLSQSNPGVPLSHHRRIACSFRDQSLLQIFRISLTSLYQLKDDDGSKLQELALSLSLRCLSFDFMGTSFDESSDEFGTVQVPSSWRPVLEDPSTLQIFFDYYALNKTPLSKEALECLVRLASIRRSFFVNDATRLKFLAHLMTGTKEILQTGKGLIDHDNYHEYCRLLGRFKANYQLSDLVNMEGYRDWIRLTAEFTLKSLESWQWASGSLYYLLGLWSRLVTSVPYLKGDAPALLDEYVPKIVEGFVSSRLDSLQDEFSDDLSENLLDNVELLQDQLDCIPHLCRFQYERCSVYILTVMEPILQIYMEEARLQASADGSELSLVETKLAWIVHIVAAILKIKQFNSFRYGEISKQRLDHAILTFFQHFRKFYVVDQAADSSKQLYTRLSELLGLHDHLLVLNLIVGKIATNLKCYMVVTGEEIISHSLSLFFDMASGYMTGKLLLKLDTVKFIISHHSRDHFPFLGDYRCSRSRTTFYHTIGLLIFMEDSLLKFRTSMDPLFQVFVSLESTPEEMFRTDTVKYALIGLMRDLKGIAMAINSRKMYSFLFDWLYPAHMPLLLKGISHCSDIPEVTTPLLKFVAELVLNRSQRLIFDSSSPNGILLFREVSKLIVCYGSRVLALPNPVDIYASKYKGIWISFTILSRALTGNYVNFGVFELYGDRALADALDIALKMMLSIPLVDILAYRKLTVAYYALLEVLFNSHIVFILNLDTSTFMYIAGSLEVGLKALDTNIVSQCASAIDNLCTFYFNCITLGESPNSPAALNLARHIAEYPGLFPEILKTLFELVLFENCGNQWSLSRPILSLILVSEEMSTNLKAQILASQPVDQRQLLSMCFDKLMTDINQSLDSKNRDKFTQNLTRFKNEFRNK</sequence>
<evidence type="ECO:0000256" key="5">
    <source>
        <dbReference type="ARBA" id="ARBA00022490"/>
    </source>
</evidence>
<dbReference type="SUPFAM" id="SSF48371">
    <property type="entry name" value="ARM repeat"/>
    <property type="match status" value="1"/>
</dbReference>
<dbReference type="InterPro" id="IPR011989">
    <property type="entry name" value="ARM-like"/>
</dbReference>
<evidence type="ECO:0000256" key="6">
    <source>
        <dbReference type="ARBA" id="ARBA00022927"/>
    </source>
</evidence>
<evidence type="ECO:0000256" key="3">
    <source>
        <dbReference type="ARBA" id="ARBA00009466"/>
    </source>
</evidence>
<accession>A0AA38ZSK9</accession>
<dbReference type="EMBL" id="JARBHA010000008">
    <property type="protein sequence ID" value="KAJ9694234.1"/>
    <property type="molecule type" value="Genomic_DNA"/>
</dbReference>
<reference evidence="9 10" key="1">
    <citation type="journal article" date="2023" name="BMC Biotechnol.">
        <title>Vitis rotundifolia cv Carlos genome sequencing.</title>
        <authorList>
            <person name="Huff M."/>
            <person name="Hulse-Kemp A."/>
            <person name="Scheffler B."/>
            <person name="Youngblood R."/>
            <person name="Simpson S."/>
            <person name="Babiker E."/>
            <person name="Staton M."/>
        </authorList>
    </citation>
    <scope>NUCLEOTIDE SEQUENCE [LARGE SCALE GENOMIC DNA]</scope>
    <source>
        <tissue evidence="9">Leaf</tissue>
    </source>
</reference>
<dbReference type="GO" id="GO:0031267">
    <property type="term" value="F:small GTPase binding"/>
    <property type="evidence" value="ECO:0007669"/>
    <property type="project" value="InterPro"/>
</dbReference>
<comment type="caution">
    <text evidence="9">The sequence shown here is derived from an EMBL/GenBank/DDBJ whole genome shotgun (WGS) entry which is preliminary data.</text>
</comment>
<dbReference type="Proteomes" id="UP001168098">
    <property type="component" value="Unassembled WGS sequence"/>
</dbReference>
<dbReference type="GO" id="GO:0006611">
    <property type="term" value="P:protein export from nucleus"/>
    <property type="evidence" value="ECO:0007669"/>
    <property type="project" value="TreeGrafter"/>
</dbReference>
<dbReference type="InterPro" id="IPR016024">
    <property type="entry name" value="ARM-type_fold"/>
</dbReference>
<gene>
    <name evidence="9" type="ORF">PVL29_009958</name>
</gene>
<dbReference type="FunFam" id="1.25.10.10:FF:000158">
    <property type="entry name" value="ARM repeat superfamily protein"/>
    <property type="match status" value="1"/>
</dbReference>
<evidence type="ECO:0000256" key="4">
    <source>
        <dbReference type="ARBA" id="ARBA00022448"/>
    </source>
</evidence>